<proteinExistence type="predicted"/>
<reference evidence="2" key="1">
    <citation type="submission" date="2020-04" db="EMBL/GenBank/DDBJ databases">
        <authorList>
            <person name="Chiriac C."/>
            <person name="Salcher M."/>
            <person name="Ghai R."/>
            <person name="Kavagutti S V."/>
        </authorList>
    </citation>
    <scope>NUCLEOTIDE SEQUENCE</scope>
</reference>
<name>A0A6J5LWH3_9CAUD</name>
<feature type="region of interest" description="Disordered" evidence="1">
    <location>
        <begin position="195"/>
        <end position="216"/>
    </location>
</feature>
<gene>
    <name evidence="2" type="ORF">UFOVP337_6</name>
</gene>
<evidence type="ECO:0000256" key="1">
    <source>
        <dbReference type="SAM" id="MobiDB-lite"/>
    </source>
</evidence>
<sequence>MAKLSLLDMTQNILSALDSDPVSSIDETVEAVQVAELVKEAYFELLSQRDWPFLFQLAPLQAVGDVNNPTKMKIPDTWNKVKWIKYNKKEVTWVDPQTFNDIISNRVVQPGVINANGYVINQDPQYWTSYDDQFLIFDGYDISVDSTLQASKSSAYGTQQASWTHRDNFIPVIPEKFFPTLLAEAKSQAFVNLKQQSNAREERKATRGRMAMRNDSWKNENGEVKYNTRVNYGR</sequence>
<evidence type="ECO:0000313" key="2">
    <source>
        <dbReference type="EMBL" id="CAB4138974.1"/>
    </source>
</evidence>
<dbReference type="EMBL" id="LR796354">
    <property type="protein sequence ID" value="CAB4138974.1"/>
    <property type="molecule type" value="Genomic_DNA"/>
</dbReference>
<organism evidence="2">
    <name type="scientific">uncultured Caudovirales phage</name>
    <dbReference type="NCBI Taxonomy" id="2100421"/>
    <lineage>
        <taxon>Viruses</taxon>
        <taxon>Duplodnaviria</taxon>
        <taxon>Heunggongvirae</taxon>
        <taxon>Uroviricota</taxon>
        <taxon>Caudoviricetes</taxon>
        <taxon>Peduoviridae</taxon>
        <taxon>Maltschvirus</taxon>
        <taxon>Maltschvirus maltsch</taxon>
    </lineage>
</organism>
<accession>A0A6J5LWH3</accession>
<protein>
    <submittedName>
        <fullName evidence="2">Uncharacterized protein</fullName>
    </submittedName>
</protein>